<proteinExistence type="predicted"/>
<comment type="caution">
    <text evidence="1">The sequence shown here is derived from an EMBL/GenBank/DDBJ whole genome shotgun (WGS) entry which is preliminary data.</text>
</comment>
<evidence type="ECO:0000313" key="2">
    <source>
        <dbReference type="Proteomes" id="UP001139516"/>
    </source>
</evidence>
<name>A0A9X2BYU7_9PROT</name>
<dbReference type="Proteomes" id="UP001139516">
    <property type="component" value="Unassembled WGS sequence"/>
</dbReference>
<feature type="non-terminal residue" evidence="1">
    <location>
        <position position="1"/>
    </location>
</feature>
<gene>
    <name evidence="1" type="ORF">M0638_23385</name>
</gene>
<protein>
    <submittedName>
        <fullName evidence="1">Uncharacterized protein</fullName>
    </submittedName>
</protein>
<accession>A0A9X2BYU7</accession>
<reference evidence="1" key="1">
    <citation type="submission" date="2022-04" db="EMBL/GenBank/DDBJ databases">
        <title>Roseomonas acroporae sp. nov., isolated from coral Acropora digitifera.</title>
        <authorList>
            <person name="Sun H."/>
        </authorList>
    </citation>
    <scope>NUCLEOTIDE SEQUENCE</scope>
    <source>
        <strain evidence="1">NAR14</strain>
    </source>
</reference>
<keyword evidence="2" id="KW-1185">Reference proteome</keyword>
<organism evidence="1 2">
    <name type="scientific">Roseomonas acroporae</name>
    <dbReference type="NCBI Taxonomy" id="2937791"/>
    <lineage>
        <taxon>Bacteria</taxon>
        <taxon>Pseudomonadati</taxon>
        <taxon>Pseudomonadota</taxon>
        <taxon>Alphaproteobacteria</taxon>
        <taxon>Acetobacterales</taxon>
        <taxon>Roseomonadaceae</taxon>
        <taxon>Roseomonas</taxon>
    </lineage>
</organism>
<sequence length="59" mass="6632">CVPSRLARWRLPGVPPQPLSAAEISRRDAYEERAAILEFDAGLTREEAERLARIEVEGL</sequence>
<dbReference type="AlphaFoldDB" id="A0A9X2BYU7"/>
<evidence type="ECO:0000313" key="1">
    <source>
        <dbReference type="EMBL" id="MCK8787319.1"/>
    </source>
</evidence>
<dbReference type="EMBL" id="JALPRX010000118">
    <property type="protein sequence ID" value="MCK8787319.1"/>
    <property type="molecule type" value="Genomic_DNA"/>
</dbReference>